<dbReference type="InterPro" id="IPR007071">
    <property type="entry name" value="AKAP95"/>
</dbReference>
<dbReference type="GO" id="GO:0044609">
    <property type="term" value="C:DBIRD complex"/>
    <property type="evidence" value="ECO:0007669"/>
    <property type="project" value="TreeGrafter"/>
</dbReference>
<evidence type="ECO:0000256" key="11">
    <source>
        <dbReference type="ARBA" id="ARBA00043254"/>
    </source>
</evidence>
<dbReference type="PANTHER" id="PTHR12190:SF1">
    <property type="entry name" value="DBIRD COMPLEX SUBUNIT ZNF326"/>
    <property type="match status" value="1"/>
</dbReference>
<dbReference type="SMART" id="SM00451">
    <property type="entry name" value="ZnF_U1"/>
    <property type="match status" value="2"/>
</dbReference>
<evidence type="ECO:0000256" key="8">
    <source>
        <dbReference type="ARBA" id="ARBA00023187"/>
    </source>
</evidence>
<dbReference type="AlphaFoldDB" id="A0AAV9STR9"/>
<feature type="region of interest" description="Disordered" evidence="13">
    <location>
        <begin position="1"/>
        <end position="123"/>
    </location>
</feature>
<feature type="compositionally biased region" description="Polar residues" evidence="13">
    <location>
        <begin position="97"/>
        <end position="123"/>
    </location>
</feature>
<evidence type="ECO:0000256" key="13">
    <source>
        <dbReference type="SAM" id="MobiDB-lite"/>
    </source>
</evidence>
<name>A0AAV9STR9_9TELE</name>
<dbReference type="PROSITE" id="PS51799">
    <property type="entry name" value="ZF_C2H2_AKAP95"/>
    <property type="match status" value="2"/>
</dbReference>
<dbReference type="PROSITE" id="PS00028">
    <property type="entry name" value="ZINC_FINGER_C2H2_1"/>
    <property type="match status" value="1"/>
</dbReference>
<evidence type="ECO:0000256" key="3">
    <source>
        <dbReference type="ARBA" id="ARBA00022723"/>
    </source>
</evidence>
<protein>
    <recommendedName>
        <fullName evidence="10">DBIRD complex subunit ZNF326</fullName>
    </recommendedName>
    <alternativeName>
        <fullName evidence="11">Zinc finger protein 326</fullName>
    </alternativeName>
</protein>
<evidence type="ECO:0000256" key="10">
    <source>
        <dbReference type="ARBA" id="ARBA00040207"/>
    </source>
</evidence>
<dbReference type="GO" id="GO:0032784">
    <property type="term" value="P:regulation of DNA-templated transcription elongation"/>
    <property type="evidence" value="ECO:0007669"/>
    <property type="project" value="TreeGrafter"/>
</dbReference>
<evidence type="ECO:0000256" key="9">
    <source>
        <dbReference type="ARBA" id="ARBA00023242"/>
    </source>
</evidence>
<proteinExistence type="inferred from homology"/>
<reference evidence="15 16" key="1">
    <citation type="submission" date="2021-06" db="EMBL/GenBank/DDBJ databases">
        <authorList>
            <person name="Palmer J.M."/>
        </authorList>
    </citation>
    <scope>NUCLEOTIDE SEQUENCE [LARGE SCALE GENOMIC DNA]</scope>
    <source>
        <strain evidence="15 16">MEX-2019</strain>
        <tissue evidence="15">Muscle</tissue>
    </source>
</reference>
<comment type="subcellular location">
    <subcellularLocation>
        <location evidence="1">Nucleus</location>
    </subcellularLocation>
</comment>
<dbReference type="GO" id="GO:0005634">
    <property type="term" value="C:nucleus"/>
    <property type="evidence" value="ECO:0007669"/>
    <property type="project" value="UniProtKB-SubCell"/>
</dbReference>
<accession>A0AAV9STR9</accession>
<dbReference type="GO" id="GO:0008270">
    <property type="term" value="F:zinc ion binding"/>
    <property type="evidence" value="ECO:0007669"/>
    <property type="project" value="UniProtKB-KW"/>
</dbReference>
<dbReference type="Pfam" id="PF12874">
    <property type="entry name" value="zf-met"/>
    <property type="match status" value="1"/>
</dbReference>
<feature type="compositionally biased region" description="Basic and acidic residues" evidence="13">
    <location>
        <begin position="74"/>
        <end position="92"/>
    </location>
</feature>
<keyword evidence="7" id="KW-0238">DNA-binding</keyword>
<keyword evidence="3" id="KW-0479">Metal-binding</keyword>
<feature type="domain" description="C2H2 AKAP95-type" evidence="14">
    <location>
        <begin position="369"/>
        <end position="392"/>
    </location>
</feature>
<dbReference type="Proteomes" id="UP001311232">
    <property type="component" value="Unassembled WGS sequence"/>
</dbReference>
<evidence type="ECO:0000256" key="12">
    <source>
        <dbReference type="PROSITE-ProRule" id="PRU01140"/>
    </source>
</evidence>
<dbReference type="EMBL" id="JAHHUM010000001">
    <property type="protein sequence ID" value="KAK5624250.1"/>
    <property type="molecule type" value="Genomic_DNA"/>
</dbReference>
<keyword evidence="6" id="KW-0862">Zinc</keyword>
<evidence type="ECO:0000313" key="16">
    <source>
        <dbReference type="Proteomes" id="UP001311232"/>
    </source>
</evidence>
<gene>
    <name evidence="15" type="ORF">CRENBAI_000069</name>
</gene>
<dbReference type="InterPro" id="IPR013087">
    <property type="entry name" value="Znf_C2H2_type"/>
</dbReference>
<dbReference type="InterPro" id="IPR003604">
    <property type="entry name" value="Matrin/U1-like-C_Znf_C2H2"/>
</dbReference>
<evidence type="ECO:0000256" key="7">
    <source>
        <dbReference type="ARBA" id="ARBA00023125"/>
    </source>
</evidence>
<keyword evidence="4" id="KW-0677">Repeat</keyword>
<evidence type="ECO:0000259" key="14">
    <source>
        <dbReference type="PROSITE" id="PS51799"/>
    </source>
</evidence>
<dbReference type="PANTHER" id="PTHR12190">
    <property type="entry name" value="A-KINASE ANCHOR PROTEIN AKAP 8"/>
    <property type="match status" value="1"/>
</dbReference>
<evidence type="ECO:0000256" key="2">
    <source>
        <dbReference type="ARBA" id="ARBA00022664"/>
    </source>
</evidence>
<organism evidence="15 16">
    <name type="scientific">Crenichthys baileyi</name>
    <name type="common">White River springfish</name>
    <dbReference type="NCBI Taxonomy" id="28760"/>
    <lineage>
        <taxon>Eukaryota</taxon>
        <taxon>Metazoa</taxon>
        <taxon>Chordata</taxon>
        <taxon>Craniata</taxon>
        <taxon>Vertebrata</taxon>
        <taxon>Euteleostomi</taxon>
        <taxon>Actinopterygii</taxon>
        <taxon>Neopterygii</taxon>
        <taxon>Teleostei</taxon>
        <taxon>Neoteleostei</taxon>
        <taxon>Acanthomorphata</taxon>
        <taxon>Ovalentaria</taxon>
        <taxon>Atherinomorphae</taxon>
        <taxon>Cyprinodontiformes</taxon>
        <taxon>Goodeidae</taxon>
        <taxon>Crenichthys</taxon>
    </lineage>
</organism>
<dbReference type="GO" id="GO:0003677">
    <property type="term" value="F:DNA binding"/>
    <property type="evidence" value="ECO:0007669"/>
    <property type="project" value="UniProtKB-KW"/>
</dbReference>
<keyword evidence="16" id="KW-1185">Reference proteome</keyword>
<dbReference type="InterPro" id="IPR034736">
    <property type="entry name" value="ZF_C2H2_AKAP95"/>
</dbReference>
<evidence type="ECO:0000313" key="15">
    <source>
        <dbReference type="EMBL" id="KAK5624250.1"/>
    </source>
</evidence>
<keyword evidence="2" id="KW-0507">mRNA processing</keyword>
<dbReference type="Pfam" id="PF04988">
    <property type="entry name" value="AKAP95"/>
    <property type="match status" value="1"/>
</dbReference>
<evidence type="ECO:0000256" key="4">
    <source>
        <dbReference type="ARBA" id="ARBA00022737"/>
    </source>
</evidence>
<comment type="similarity">
    <text evidence="12">Belongs to the AKAP95 family.</text>
</comment>
<evidence type="ECO:0000256" key="1">
    <source>
        <dbReference type="ARBA" id="ARBA00004123"/>
    </source>
</evidence>
<keyword evidence="8" id="KW-0508">mRNA splicing</keyword>
<feature type="region of interest" description="Disordered" evidence="13">
    <location>
        <begin position="158"/>
        <end position="186"/>
    </location>
</feature>
<keyword evidence="5 12" id="KW-0863">Zinc-finger</keyword>
<evidence type="ECO:0000256" key="6">
    <source>
        <dbReference type="ARBA" id="ARBA00022833"/>
    </source>
</evidence>
<dbReference type="GO" id="GO:0006397">
    <property type="term" value="P:mRNA processing"/>
    <property type="evidence" value="ECO:0007669"/>
    <property type="project" value="UniProtKB-KW"/>
</dbReference>
<feature type="region of interest" description="Disordered" evidence="13">
    <location>
        <begin position="205"/>
        <end position="249"/>
    </location>
</feature>
<comment type="caution">
    <text evidence="15">The sequence shown here is derived from an EMBL/GenBank/DDBJ whole genome shotgun (WGS) entry which is preliminary data.</text>
</comment>
<keyword evidence="9" id="KW-0539">Nucleus</keyword>
<feature type="domain" description="C2H2 AKAP95-type" evidence="14">
    <location>
        <begin position="289"/>
        <end position="311"/>
    </location>
</feature>
<sequence>MKRHNRTRWEPAARPQTAVLGLKQAPVPRVPQHFMEAMKRISGTSDVPPKTQLQNAAEDNSVDKWKSSFQPINKQDENSEDKSPSDATRTELYDPNSPLSSDNEAGTLQAQDCQLSPSIQDNSLRCQRLSPDRDSRHWELSFPETANHPLERQEFVPAARPTESRDLSPGHILPKSRTYSPESKRLECPGYEYPSGHLEPRVHTPDRLHGSSTQCIPESFRGTGTNGEDGIPLPEYPREMTPTLRVSPPRLKRDHHELGYVERGLDQEPRPPKLTRRENAKLSKCPITCDLCDVELSNAQELEEHLDSKSHWDTLEHIQRSSNYDDMAVAFLQEVMVYKSQHCSRAVEENAFPGLQENHHMTKVEMFHCAACKVHVSTSAAEVEAHISSLEHLSNTKEFEEQQRHSCLSKAEAMLKKLQPQFELFIKGACPFE</sequence>
<dbReference type="GO" id="GO:0008380">
    <property type="term" value="P:RNA splicing"/>
    <property type="evidence" value="ECO:0007669"/>
    <property type="project" value="UniProtKB-KW"/>
</dbReference>
<evidence type="ECO:0000256" key="5">
    <source>
        <dbReference type="ARBA" id="ARBA00022771"/>
    </source>
</evidence>